<dbReference type="RefSeq" id="WP_235324249.1">
    <property type="nucleotide sequence ID" value="NZ_JAFBIT010000003.1"/>
</dbReference>
<dbReference type="HAMAP" id="MF_00115">
    <property type="entry name" value="MscL"/>
    <property type="match status" value="1"/>
</dbReference>
<keyword evidence="8 9" id="KW-0407">Ion channel</keyword>
<keyword evidence="4 9" id="KW-0812">Transmembrane</keyword>
<feature type="transmembrane region" description="Helical" evidence="9">
    <location>
        <begin position="62"/>
        <end position="89"/>
    </location>
</feature>
<evidence type="ECO:0000256" key="7">
    <source>
        <dbReference type="ARBA" id="ARBA00023136"/>
    </source>
</evidence>
<dbReference type="SUPFAM" id="SSF81330">
    <property type="entry name" value="Gated mechanosensitive channel"/>
    <property type="match status" value="1"/>
</dbReference>
<dbReference type="Pfam" id="PF01741">
    <property type="entry name" value="MscL"/>
    <property type="match status" value="1"/>
</dbReference>
<keyword evidence="3 9" id="KW-1003">Cell membrane</keyword>
<evidence type="ECO:0000313" key="10">
    <source>
        <dbReference type="EMBL" id="MCF2653229.1"/>
    </source>
</evidence>
<keyword evidence="5 9" id="KW-1133">Transmembrane helix</keyword>
<keyword evidence="2 9" id="KW-0813">Transport</keyword>
<dbReference type="Proteomes" id="UP001299220">
    <property type="component" value="Unassembled WGS sequence"/>
</dbReference>
<reference evidence="10 11" key="1">
    <citation type="submission" date="2020-12" db="EMBL/GenBank/DDBJ databases">
        <title>Whole genome sequences of gut porcine anaerobes.</title>
        <authorList>
            <person name="Kubasova T."/>
            <person name="Jahodarova E."/>
            <person name="Rychlik I."/>
        </authorList>
    </citation>
    <scope>NUCLEOTIDE SEQUENCE [LARGE SCALE GENOMIC DNA]</scope>
    <source>
        <strain evidence="10 11">An867</strain>
    </source>
</reference>
<keyword evidence="11" id="KW-1185">Reference proteome</keyword>
<comment type="subcellular location">
    <subcellularLocation>
        <location evidence="9">Cell membrane</location>
        <topology evidence="9">Multi-pass membrane protein</topology>
    </subcellularLocation>
    <subcellularLocation>
        <location evidence="1">Membrane</location>
        <topology evidence="1">Multi-pass membrane protein</topology>
    </subcellularLocation>
</comment>
<organism evidence="10 11">
    <name type="scientific">Anaeromassilibacillus senegalensis</name>
    <dbReference type="NCBI Taxonomy" id="1673717"/>
    <lineage>
        <taxon>Bacteria</taxon>
        <taxon>Bacillati</taxon>
        <taxon>Bacillota</taxon>
        <taxon>Clostridia</taxon>
        <taxon>Eubacteriales</taxon>
        <taxon>Acutalibacteraceae</taxon>
        <taxon>Anaeromassilibacillus</taxon>
    </lineage>
</organism>
<name>A0ABS9CQ03_9FIRM</name>
<dbReference type="Gene3D" id="1.10.1200.120">
    <property type="entry name" value="Large-conductance mechanosensitive channel, MscL, domain 1"/>
    <property type="match status" value="1"/>
</dbReference>
<evidence type="ECO:0000256" key="5">
    <source>
        <dbReference type="ARBA" id="ARBA00022989"/>
    </source>
</evidence>
<evidence type="ECO:0000256" key="3">
    <source>
        <dbReference type="ARBA" id="ARBA00022475"/>
    </source>
</evidence>
<dbReference type="NCBIfam" id="TIGR00220">
    <property type="entry name" value="mscL"/>
    <property type="match status" value="1"/>
</dbReference>
<sequence length="136" mass="14370">MKKLLQEFKEFISRGNVLDMAVGVVIASAFTAVVNAAVSGLVTPIIGLFIPNSTFAEWAPGGFAIGAFVNAVITFLITAAVIFLVMKVVNAARNAKKKPEEPAAPTTKTCPYCLSDDVKIGATKCPHCASELPKEE</sequence>
<comment type="function">
    <text evidence="9">Channel that opens in response to stretch forces in the membrane lipid bilayer. May participate in the regulation of osmotic pressure changes within the cell.</text>
</comment>
<evidence type="ECO:0000256" key="6">
    <source>
        <dbReference type="ARBA" id="ARBA00023065"/>
    </source>
</evidence>
<gene>
    <name evidence="9 10" type="primary">mscL</name>
    <name evidence="10" type="ORF">JQM67_11515</name>
</gene>
<evidence type="ECO:0000256" key="9">
    <source>
        <dbReference type="HAMAP-Rule" id="MF_00115"/>
    </source>
</evidence>
<dbReference type="PRINTS" id="PR01264">
    <property type="entry name" value="MECHCHANNEL"/>
</dbReference>
<comment type="caution">
    <text evidence="10">The sequence shown here is derived from an EMBL/GenBank/DDBJ whole genome shotgun (WGS) entry which is preliminary data.</text>
</comment>
<feature type="transmembrane region" description="Helical" evidence="9">
    <location>
        <begin position="21"/>
        <end position="50"/>
    </location>
</feature>
<keyword evidence="6 9" id="KW-0406">Ion transport</keyword>
<dbReference type="InterPro" id="IPR001185">
    <property type="entry name" value="MS_channel"/>
</dbReference>
<comment type="similarity">
    <text evidence="9">Belongs to the MscL family.</text>
</comment>
<keyword evidence="7 9" id="KW-0472">Membrane</keyword>
<evidence type="ECO:0000256" key="2">
    <source>
        <dbReference type="ARBA" id="ARBA00022448"/>
    </source>
</evidence>
<proteinExistence type="inferred from homology"/>
<dbReference type="PANTHER" id="PTHR30266">
    <property type="entry name" value="MECHANOSENSITIVE CHANNEL MSCL"/>
    <property type="match status" value="1"/>
</dbReference>
<protein>
    <recommendedName>
        <fullName evidence="9">Large-conductance mechanosensitive channel</fullName>
    </recommendedName>
</protein>
<accession>A0ABS9CQ03</accession>
<evidence type="ECO:0000256" key="4">
    <source>
        <dbReference type="ARBA" id="ARBA00022692"/>
    </source>
</evidence>
<evidence type="ECO:0000313" key="11">
    <source>
        <dbReference type="Proteomes" id="UP001299220"/>
    </source>
</evidence>
<dbReference type="PANTHER" id="PTHR30266:SF2">
    <property type="entry name" value="LARGE-CONDUCTANCE MECHANOSENSITIVE CHANNEL"/>
    <property type="match status" value="1"/>
</dbReference>
<dbReference type="EMBL" id="JAFBIT010000003">
    <property type="protein sequence ID" value="MCF2653229.1"/>
    <property type="molecule type" value="Genomic_DNA"/>
</dbReference>
<evidence type="ECO:0000256" key="1">
    <source>
        <dbReference type="ARBA" id="ARBA00004141"/>
    </source>
</evidence>
<comment type="subunit">
    <text evidence="9">Homopentamer.</text>
</comment>
<evidence type="ECO:0000256" key="8">
    <source>
        <dbReference type="ARBA" id="ARBA00023303"/>
    </source>
</evidence>
<dbReference type="InterPro" id="IPR037673">
    <property type="entry name" value="MSC/AndL"/>
</dbReference>
<dbReference type="InterPro" id="IPR036019">
    <property type="entry name" value="MscL_channel"/>
</dbReference>